<feature type="transmembrane region" description="Helical" evidence="10">
    <location>
        <begin position="218"/>
        <end position="237"/>
    </location>
</feature>
<sequence length="1882" mass="208365">METRGLSMDDAIFCGCAGAFVLVNLIVYCHEAPVLCRTWYGKAKSLRWRDWYPTISRNDQIREAFLYRETCARKVVWARRFMSYFLPIPACGLVPVLYNIWAGNERWMSLAFSWSLLLTYVSLLTVHLMPSLVTASVLDFICLVAHGLMAFWLSPLGSPNFDDVFILQLVCFMMVQTVAVSIAAHYTGVLLSQGLVVGVVVWRMFAETDFAAGPDTVANPRTLVLCNIFCTGAVVAIHNVANRLIRHTVETAMRASDSNRHLSAASALLELTCDAVCELDSDLKLQLHSQKLATMLLRRSGVSLEGRKLTDFIAPGEAERAQEILMSQSDRAAHVFHTHLVDSYSSKFRTEVFQVKYAMMDGRECHLLGLRDFTDLKSLAGENATDAIQDESELVAASAESHGRGVHVLDVPERSCELPPGLDYWDNSSESDRSNATLERNERENGIVEKRLNQSFASDFTRELLHRLREDAIQFNAQRKYQDFQVPDQVATFKATPIYVDRSITMASGVMKVSLTRYGGLKVIMCITHSEVQNTMTNALHSFTSKSPEGTGMSPLMKNLDQRAEVMISLHLLPIETASPVHAEGAEMQSSPWSISHEISRLSRPPWDGTMTDGPPEGKMQASGSQPGYSCCHKCLFSCCSILFLLSLLELVLASLVGLALAIVLSLLLLLITALYLVLLRKANEGNAPRCRLWFRLLVGILAAPLALLCILALGIHLQTFFNAAGWERFPENCPVRGCCRWSLRKASCREDQALPLLIANVTVEEVLEEIQTWVESNLYWPEHCIWVQPQAEEFSLQHGSAIIEGRAFLRASCSTSTWKFVDDIAWRLSDVTCGLSPGVLVEVHSQQRAGIDDGGLHLSAPPGQQNPALQVDLGQVNNVRAASYRGMSYLNETFPVMPFDDPAKTESENVQHCNKCLRWPLLVSEAKLYFRYGAMMSAKTMNLLAIAHAYEMLLAFNLRVFVMLGICSQSGTYVQLSTEAIKEGADSKLQCRSAAFKKSCQVLVMKPKLDTRFGSSCVQSRCGLKREADVLITPETEFPTEMLIGVSCILVDEAQFLSPRVIERLRNVSAMQGVPVMCFGLRTDFRSQLFEGSKRLMELADSIEEVKTTCACCSKKGTMNLRSVNGKASLEGPTVCLGAEEMYAPVCYQHFCEKIVEATGGPIDFAAAWVAGDKADAVDAVESEKGGAVEEPEFERSPDKWATLIAHLSNLQPTNGRSSVERVAAATLALSSAYGARSVLSFTGVQAVHFPVSRGRPAKLAEVQLARRPPFPPLRNAKVRCWDLAMVALAARIARLAATQEAQETKEDEEVPEDEALETIKDDEEVSMPVLELDPERAKGIAKVVKEAKKQQLRALDLLREQQLITDEASTLQALRALRLAGLHEEVFTLFAEVNSLTLLPEACAEQMASLEAEGSISELFQQMDEMRTREIRPNISCYNRLMRLHARNRSTTAALKLLAEMRENSVKPDVHTYDFALGSCNSRKKWENIITLFDSMQADGVKPNSSCYRTIMHGLSYSEEHYERCYDLYIEMRENGITPEESHLVELTRALFGAEGQERDETKGMDIFQTLVEDTSVNFTEVHFDMAISICEKAGQWREILALATAMGGRGITPHSMTCNAVLKACVQLGKWDVALKLLGTMERDGTQLDRIAYLTVLAACAGARQWDEVLKLYAEIEERFPEFIGPDMMLPTIAAMCQVGREEEAIALYRKSFGSLLARQQSRRRGNDPIVLDARRLSPQVAGIMMRCALEDSAKSADATAARAAKPMALAGFTPTGLKDIVIAVNAADLEDDAVPVPNSTADALLKVAQEILGTDAPLECQQTPFPSVKVPGLSLQSMLVQQVQQALSKLSSILGQSLLSQHFFERKGTDRAMLNLGI</sequence>
<feature type="repeat" description="PPR" evidence="9">
    <location>
        <begin position="1506"/>
        <end position="1541"/>
    </location>
</feature>
<dbReference type="Gene3D" id="3.30.60.20">
    <property type="match status" value="1"/>
</dbReference>
<dbReference type="Pfam" id="PF13812">
    <property type="entry name" value="PPR_3"/>
    <property type="match status" value="1"/>
</dbReference>
<dbReference type="EMBL" id="CAMXCT030000424">
    <property type="protein sequence ID" value="CAL4765924.1"/>
    <property type="molecule type" value="Genomic_DNA"/>
</dbReference>
<dbReference type="EMBL" id="CAMXCT020000424">
    <property type="protein sequence ID" value="CAL1131987.1"/>
    <property type="molecule type" value="Genomic_DNA"/>
</dbReference>
<feature type="transmembrane region" description="Helical" evidence="10">
    <location>
        <begin position="81"/>
        <end position="101"/>
    </location>
</feature>
<dbReference type="SUPFAM" id="SSF57716">
    <property type="entry name" value="Glucocorticoid receptor-like (DNA-binding domain)"/>
    <property type="match status" value="1"/>
</dbReference>
<dbReference type="PANTHER" id="PTHR47447">
    <property type="entry name" value="OS03G0856100 PROTEIN"/>
    <property type="match status" value="1"/>
</dbReference>
<feature type="transmembrane region" description="Helical" evidence="10">
    <location>
        <begin position="107"/>
        <end position="126"/>
    </location>
</feature>
<dbReference type="SUPFAM" id="SSF52540">
    <property type="entry name" value="P-loop containing nucleoside triphosphate hydrolases"/>
    <property type="match status" value="1"/>
</dbReference>
<evidence type="ECO:0000313" key="15">
    <source>
        <dbReference type="Proteomes" id="UP001152797"/>
    </source>
</evidence>
<keyword evidence="15" id="KW-1185">Reference proteome</keyword>
<keyword evidence="7 14" id="KW-0418">Kinase</keyword>
<accession>A0A9P1BSP7</accession>
<keyword evidence="10" id="KW-1133">Transmembrane helix</keyword>
<feature type="transmembrane region" description="Helical" evidence="10">
    <location>
        <begin position="133"/>
        <end position="153"/>
    </location>
</feature>
<dbReference type="InterPro" id="IPR002885">
    <property type="entry name" value="PPR_rpt"/>
</dbReference>
<keyword evidence="3" id="KW-0237">DNA synthesis</keyword>
<dbReference type="Proteomes" id="UP001152797">
    <property type="component" value="Unassembled WGS sequence"/>
</dbReference>
<dbReference type="InterPro" id="IPR027417">
    <property type="entry name" value="P-loop_NTPase"/>
</dbReference>
<evidence type="ECO:0000256" key="5">
    <source>
        <dbReference type="ARBA" id="ARBA00022737"/>
    </source>
</evidence>
<dbReference type="Pfam" id="PF00265">
    <property type="entry name" value="TK"/>
    <property type="match status" value="1"/>
</dbReference>
<feature type="domain" description="Pentatricopeptide repeat-containing protein-mitochondrial" evidence="11">
    <location>
        <begin position="1573"/>
        <end position="1679"/>
    </location>
</feature>
<evidence type="ECO:0000256" key="8">
    <source>
        <dbReference type="ARBA" id="ARBA00022840"/>
    </source>
</evidence>
<comment type="caution">
    <text evidence="12">The sequence shown here is derived from an EMBL/GenBank/DDBJ whole genome shotgun (WGS) entry which is preliminary data.</text>
</comment>
<dbReference type="PANTHER" id="PTHR47447:SF24">
    <property type="entry name" value="PENTATRICOPEPTIDE REPEAT-CONTAINING PROTEIN"/>
    <property type="match status" value="1"/>
</dbReference>
<feature type="transmembrane region" description="Helical" evidence="10">
    <location>
        <begin position="189"/>
        <end position="206"/>
    </location>
</feature>
<keyword evidence="10" id="KW-0472">Membrane</keyword>
<dbReference type="Pfam" id="PF23276">
    <property type="entry name" value="TPR_24"/>
    <property type="match status" value="1"/>
</dbReference>
<dbReference type="InterPro" id="IPR011990">
    <property type="entry name" value="TPR-like_helical_dom_sf"/>
</dbReference>
<feature type="repeat" description="PPR" evidence="9">
    <location>
        <begin position="1471"/>
        <end position="1505"/>
    </location>
</feature>
<dbReference type="Gene3D" id="3.40.50.300">
    <property type="entry name" value="P-loop containing nucleotide triphosphate hydrolases"/>
    <property type="match status" value="1"/>
</dbReference>
<feature type="repeat" description="PPR" evidence="9">
    <location>
        <begin position="1617"/>
        <end position="1651"/>
    </location>
</feature>
<dbReference type="GO" id="GO:0004797">
    <property type="term" value="F:thymidine kinase activity"/>
    <property type="evidence" value="ECO:0007669"/>
    <property type="project" value="UniProtKB-EC"/>
</dbReference>
<feature type="transmembrane region" description="Helical" evidence="10">
    <location>
        <begin position="659"/>
        <end position="681"/>
    </location>
</feature>
<evidence type="ECO:0000313" key="14">
    <source>
        <dbReference type="EMBL" id="CAL4765924.1"/>
    </source>
</evidence>
<evidence type="ECO:0000313" key="12">
    <source>
        <dbReference type="EMBL" id="CAI3978612.1"/>
    </source>
</evidence>
<keyword evidence="8" id="KW-0067">ATP-binding</keyword>
<keyword evidence="4" id="KW-0808">Transferase</keyword>
<evidence type="ECO:0000256" key="2">
    <source>
        <dbReference type="ARBA" id="ARBA00012118"/>
    </source>
</evidence>
<evidence type="ECO:0000256" key="6">
    <source>
        <dbReference type="ARBA" id="ARBA00022741"/>
    </source>
</evidence>
<dbReference type="EC" id="2.7.1.21" evidence="2"/>
<dbReference type="Gene3D" id="1.25.40.10">
    <property type="entry name" value="Tetratricopeptide repeat domain"/>
    <property type="match status" value="2"/>
</dbReference>
<evidence type="ECO:0000259" key="11">
    <source>
        <dbReference type="Pfam" id="PF23276"/>
    </source>
</evidence>
<evidence type="ECO:0000256" key="10">
    <source>
        <dbReference type="SAM" id="Phobius"/>
    </source>
</evidence>
<feature type="transmembrane region" description="Helical" evidence="10">
    <location>
        <begin position="693"/>
        <end position="716"/>
    </location>
</feature>
<evidence type="ECO:0000313" key="13">
    <source>
        <dbReference type="EMBL" id="CAL1131987.1"/>
    </source>
</evidence>
<dbReference type="EMBL" id="CAMXCT010000424">
    <property type="protein sequence ID" value="CAI3978612.1"/>
    <property type="molecule type" value="Genomic_DNA"/>
</dbReference>
<keyword evidence="10" id="KW-0812">Transmembrane</keyword>
<evidence type="ECO:0000256" key="9">
    <source>
        <dbReference type="PROSITE-ProRule" id="PRU00708"/>
    </source>
</evidence>
<dbReference type="GO" id="GO:0071897">
    <property type="term" value="P:DNA biosynthetic process"/>
    <property type="evidence" value="ECO:0007669"/>
    <property type="project" value="UniProtKB-KW"/>
</dbReference>
<dbReference type="NCBIfam" id="TIGR00756">
    <property type="entry name" value="PPR"/>
    <property type="match status" value="2"/>
</dbReference>
<gene>
    <name evidence="12" type="ORF">C1SCF055_LOCUS6649</name>
</gene>
<evidence type="ECO:0000256" key="3">
    <source>
        <dbReference type="ARBA" id="ARBA00022634"/>
    </source>
</evidence>
<proteinExistence type="inferred from homology"/>
<reference evidence="13" key="2">
    <citation type="submission" date="2024-04" db="EMBL/GenBank/DDBJ databases">
        <authorList>
            <person name="Chen Y."/>
            <person name="Shah S."/>
            <person name="Dougan E. K."/>
            <person name="Thang M."/>
            <person name="Chan C."/>
        </authorList>
    </citation>
    <scope>NUCLEOTIDE SEQUENCE [LARGE SCALE GENOMIC DNA]</scope>
</reference>
<dbReference type="OrthoDB" id="185373at2759"/>
<protein>
    <recommendedName>
        <fullName evidence="2">thymidine kinase</fullName>
        <ecNumber evidence="2">2.7.1.21</ecNumber>
    </recommendedName>
</protein>
<reference evidence="12" key="1">
    <citation type="submission" date="2022-10" db="EMBL/GenBank/DDBJ databases">
        <authorList>
            <person name="Chen Y."/>
            <person name="Dougan E. K."/>
            <person name="Chan C."/>
            <person name="Rhodes N."/>
            <person name="Thang M."/>
        </authorList>
    </citation>
    <scope>NUCLEOTIDE SEQUENCE</scope>
</reference>
<dbReference type="InterPro" id="IPR057027">
    <property type="entry name" value="TPR_mt"/>
</dbReference>
<evidence type="ECO:0000256" key="4">
    <source>
        <dbReference type="ARBA" id="ARBA00022679"/>
    </source>
</evidence>
<name>A0A9P1BSP7_9DINO</name>
<organism evidence="12">
    <name type="scientific">Cladocopium goreaui</name>
    <dbReference type="NCBI Taxonomy" id="2562237"/>
    <lineage>
        <taxon>Eukaryota</taxon>
        <taxon>Sar</taxon>
        <taxon>Alveolata</taxon>
        <taxon>Dinophyceae</taxon>
        <taxon>Suessiales</taxon>
        <taxon>Symbiodiniaceae</taxon>
        <taxon>Cladocopium</taxon>
    </lineage>
</organism>
<dbReference type="InterPro" id="IPR001267">
    <property type="entry name" value="Thymidine_kinase"/>
</dbReference>
<evidence type="ECO:0000256" key="7">
    <source>
        <dbReference type="ARBA" id="ARBA00022777"/>
    </source>
</evidence>
<evidence type="ECO:0000256" key="1">
    <source>
        <dbReference type="ARBA" id="ARBA00007587"/>
    </source>
</evidence>
<dbReference type="GO" id="GO:0005524">
    <property type="term" value="F:ATP binding"/>
    <property type="evidence" value="ECO:0007669"/>
    <property type="project" value="UniProtKB-KW"/>
</dbReference>
<dbReference type="PROSITE" id="PS51375">
    <property type="entry name" value="PPR"/>
    <property type="match status" value="4"/>
</dbReference>
<feature type="repeat" description="PPR" evidence="9">
    <location>
        <begin position="1436"/>
        <end position="1470"/>
    </location>
</feature>
<comment type="similarity">
    <text evidence="1">Belongs to the thymidine kinase family.</text>
</comment>
<keyword evidence="5" id="KW-0677">Repeat</keyword>
<keyword evidence="6" id="KW-0547">Nucleotide-binding</keyword>